<feature type="transmembrane region" description="Helical" evidence="1">
    <location>
        <begin position="20"/>
        <end position="40"/>
    </location>
</feature>
<feature type="transmembrane region" description="Helical" evidence="1">
    <location>
        <begin position="46"/>
        <end position="64"/>
    </location>
</feature>
<evidence type="ECO:0000256" key="1">
    <source>
        <dbReference type="SAM" id="Phobius"/>
    </source>
</evidence>
<keyword evidence="1" id="KW-0472">Membrane</keyword>
<dbReference type="KEGG" id="mrub:DEO27_000120"/>
<dbReference type="AlphaFoldDB" id="A0A5C1HRI3"/>
<sequence length="178" mass="20431">MNKIKSFLKVLDITAENTFFTIAFFTGITLTYLEICIYRLTFISFAIPFLLWMFSGVIITPLFFKRLPRYLKSNLLVFQFLFNIFTWGGIVIYLFMAPNFYWGTPNRTSISLKITDKGTLAKGSSGCGEPYVIVKYEKFDKQIIFPCGTSTDGFNTVDLTLRRGLFGFETIESKTLSK</sequence>
<dbReference type="Proteomes" id="UP000251402">
    <property type="component" value="Chromosome"/>
</dbReference>
<evidence type="ECO:0000313" key="3">
    <source>
        <dbReference type="Proteomes" id="UP000251402"/>
    </source>
</evidence>
<keyword evidence="3" id="KW-1185">Reference proteome</keyword>
<reference evidence="2" key="1">
    <citation type="submission" date="2019-08" db="EMBL/GenBank/DDBJ databases">
        <title>Comparative genome analysis confer to the adaptation heavy metal polluted environment.</title>
        <authorList>
            <person name="Li Y."/>
        </authorList>
    </citation>
    <scope>NUCLEOTIDE SEQUENCE [LARGE SCALE GENOMIC DNA]</scope>
    <source>
        <strain evidence="2">P1</strain>
    </source>
</reference>
<accession>A0A5C1HRI3</accession>
<feature type="transmembrane region" description="Helical" evidence="1">
    <location>
        <begin position="76"/>
        <end position="96"/>
    </location>
</feature>
<dbReference type="OrthoDB" id="798330at2"/>
<dbReference type="EMBL" id="CP043450">
    <property type="protein sequence ID" value="QEM08492.1"/>
    <property type="molecule type" value="Genomic_DNA"/>
</dbReference>
<dbReference type="RefSeq" id="WP_112573326.1">
    <property type="nucleotide sequence ID" value="NZ_CP043450.1"/>
</dbReference>
<name>A0A5C1HRI3_9SPHI</name>
<keyword evidence="1" id="KW-1133">Transmembrane helix</keyword>
<protein>
    <submittedName>
        <fullName evidence="2">Uncharacterized protein</fullName>
    </submittedName>
</protein>
<gene>
    <name evidence="2" type="ORF">DEO27_000120</name>
</gene>
<keyword evidence="1" id="KW-0812">Transmembrane</keyword>
<organism evidence="2 3">
    <name type="scientific">Mucilaginibacter rubeus</name>
    <dbReference type="NCBI Taxonomy" id="2027860"/>
    <lineage>
        <taxon>Bacteria</taxon>
        <taxon>Pseudomonadati</taxon>
        <taxon>Bacteroidota</taxon>
        <taxon>Sphingobacteriia</taxon>
        <taxon>Sphingobacteriales</taxon>
        <taxon>Sphingobacteriaceae</taxon>
        <taxon>Mucilaginibacter</taxon>
    </lineage>
</organism>
<evidence type="ECO:0000313" key="2">
    <source>
        <dbReference type="EMBL" id="QEM08492.1"/>
    </source>
</evidence>
<proteinExistence type="predicted"/>